<accession>A0A6B2LEB4</accession>
<keyword evidence="7 12" id="KW-1133">Transmembrane helix</keyword>
<evidence type="ECO:0000256" key="3">
    <source>
        <dbReference type="ARBA" id="ARBA00022538"/>
    </source>
</evidence>
<keyword evidence="2" id="KW-0813">Transport</keyword>
<organism evidence="14">
    <name type="scientific">Arcella intermedia</name>
    <dbReference type="NCBI Taxonomy" id="1963864"/>
    <lineage>
        <taxon>Eukaryota</taxon>
        <taxon>Amoebozoa</taxon>
        <taxon>Tubulinea</taxon>
        <taxon>Elardia</taxon>
        <taxon>Arcellinida</taxon>
        <taxon>Sphaerothecina</taxon>
        <taxon>Arcellidae</taxon>
        <taxon>Arcella</taxon>
    </lineage>
</organism>
<dbReference type="SUPFAM" id="SSF81324">
    <property type="entry name" value="Voltage-gated potassium channels"/>
    <property type="match status" value="1"/>
</dbReference>
<keyword evidence="3" id="KW-0633">Potassium transport</keyword>
<dbReference type="Pfam" id="PF00520">
    <property type="entry name" value="Ion_trans"/>
    <property type="match status" value="1"/>
</dbReference>
<feature type="transmembrane region" description="Helical" evidence="12">
    <location>
        <begin position="109"/>
        <end position="129"/>
    </location>
</feature>
<dbReference type="GO" id="GO:0001508">
    <property type="term" value="P:action potential"/>
    <property type="evidence" value="ECO:0007669"/>
    <property type="project" value="TreeGrafter"/>
</dbReference>
<dbReference type="InterPro" id="IPR028325">
    <property type="entry name" value="VG_K_chnl"/>
</dbReference>
<name>A0A6B2LEB4_9EUKA</name>
<proteinExistence type="predicted"/>
<keyword evidence="4 12" id="KW-0812">Transmembrane</keyword>
<feature type="compositionally biased region" description="Polar residues" evidence="11">
    <location>
        <begin position="249"/>
        <end position="258"/>
    </location>
</feature>
<dbReference type="InterPro" id="IPR005821">
    <property type="entry name" value="Ion_trans_dom"/>
</dbReference>
<dbReference type="PANTHER" id="PTHR11537:SF254">
    <property type="entry name" value="POTASSIUM VOLTAGE-GATED CHANNEL PROTEIN SHAB"/>
    <property type="match status" value="1"/>
</dbReference>
<dbReference type="EMBL" id="GIBP01006375">
    <property type="protein sequence ID" value="NDV35344.1"/>
    <property type="molecule type" value="Transcribed_RNA"/>
</dbReference>
<evidence type="ECO:0000256" key="9">
    <source>
        <dbReference type="ARBA" id="ARBA00023136"/>
    </source>
</evidence>
<evidence type="ECO:0000313" key="14">
    <source>
        <dbReference type="EMBL" id="NDV35344.1"/>
    </source>
</evidence>
<comment type="subcellular location">
    <subcellularLocation>
        <location evidence="1">Membrane</location>
        <topology evidence="1">Multi-pass membrane protein</topology>
    </subcellularLocation>
</comment>
<evidence type="ECO:0000256" key="4">
    <source>
        <dbReference type="ARBA" id="ARBA00022692"/>
    </source>
</evidence>
<feature type="transmembrane region" description="Helical" evidence="12">
    <location>
        <begin position="33"/>
        <end position="53"/>
    </location>
</feature>
<sequence>MRLFRIFRLVKVAKYAAQLPVLSKALQSSTGGFGIGFFSIFMFLILWGSSIYYSETSSCTLDPSDNLWKYDDGTPTKFQSIPHSLWWTIVTMCTVGYGDAFPITPAGKVVASVVMLCGVMVLAFPLTVLSGNFMDKWSDFLVEQEKETLKSWQRKFYRLLKKAEGTGENQVLALLPTPDRLLKAIWDDLLTLKANIDTCKVAVHSVKMQVKKMDLVLKQLDMAIKFAEIERTEGDPDVLAPNPAPVPGTNVTGPNTNC</sequence>
<evidence type="ECO:0000256" key="5">
    <source>
        <dbReference type="ARBA" id="ARBA00022826"/>
    </source>
</evidence>
<evidence type="ECO:0000256" key="7">
    <source>
        <dbReference type="ARBA" id="ARBA00022989"/>
    </source>
</evidence>
<dbReference type="PRINTS" id="PR00169">
    <property type="entry name" value="KCHANNEL"/>
</dbReference>
<feature type="domain" description="Ion transport" evidence="13">
    <location>
        <begin position="1"/>
        <end position="134"/>
    </location>
</feature>
<reference evidence="14" key="1">
    <citation type="journal article" date="2020" name="J. Eukaryot. Microbiol.">
        <title>De novo Sequencing, Assembly and Annotation of the Transcriptome for the Free-Living Testate Amoeba Arcella intermedia.</title>
        <authorList>
            <person name="Ribeiro G.M."/>
            <person name="Porfirio-Sousa A.L."/>
            <person name="Maurer-Alcala X.X."/>
            <person name="Katz L.A."/>
            <person name="Lahr D.J.G."/>
        </authorList>
    </citation>
    <scope>NUCLEOTIDE SEQUENCE</scope>
</reference>
<evidence type="ECO:0000256" key="6">
    <source>
        <dbReference type="ARBA" id="ARBA00022958"/>
    </source>
</evidence>
<dbReference type="GO" id="GO:0008076">
    <property type="term" value="C:voltage-gated potassium channel complex"/>
    <property type="evidence" value="ECO:0007669"/>
    <property type="project" value="InterPro"/>
</dbReference>
<evidence type="ECO:0000256" key="12">
    <source>
        <dbReference type="SAM" id="Phobius"/>
    </source>
</evidence>
<keyword evidence="9 12" id="KW-0472">Membrane</keyword>
<evidence type="ECO:0000256" key="2">
    <source>
        <dbReference type="ARBA" id="ARBA00022448"/>
    </source>
</evidence>
<evidence type="ECO:0000259" key="13">
    <source>
        <dbReference type="Pfam" id="PF00520"/>
    </source>
</evidence>
<dbReference type="GO" id="GO:0005249">
    <property type="term" value="F:voltage-gated potassium channel activity"/>
    <property type="evidence" value="ECO:0007669"/>
    <property type="project" value="InterPro"/>
</dbReference>
<protein>
    <recommendedName>
        <fullName evidence="13">Ion transport domain-containing protein</fullName>
    </recommendedName>
</protein>
<evidence type="ECO:0000256" key="1">
    <source>
        <dbReference type="ARBA" id="ARBA00004141"/>
    </source>
</evidence>
<evidence type="ECO:0000256" key="8">
    <source>
        <dbReference type="ARBA" id="ARBA00023065"/>
    </source>
</evidence>
<evidence type="ECO:0000256" key="10">
    <source>
        <dbReference type="ARBA" id="ARBA00023303"/>
    </source>
</evidence>
<feature type="region of interest" description="Disordered" evidence="11">
    <location>
        <begin position="235"/>
        <end position="258"/>
    </location>
</feature>
<dbReference type="PANTHER" id="PTHR11537">
    <property type="entry name" value="VOLTAGE-GATED POTASSIUM CHANNEL"/>
    <property type="match status" value="1"/>
</dbReference>
<keyword evidence="8" id="KW-0406">Ion transport</keyword>
<evidence type="ECO:0000256" key="11">
    <source>
        <dbReference type="SAM" id="MobiDB-lite"/>
    </source>
</evidence>
<dbReference type="Gene3D" id="1.10.287.70">
    <property type="match status" value="1"/>
</dbReference>
<keyword evidence="5" id="KW-0631">Potassium channel</keyword>
<dbReference type="AlphaFoldDB" id="A0A6B2LEB4"/>
<keyword evidence="10" id="KW-0407">Ion channel</keyword>
<keyword evidence="6" id="KW-0630">Potassium</keyword>